<dbReference type="AlphaFoldDB" id="A0A1J0AD11"/>
<dbReference type="InterPro" id="IPR024021">
    <property type="entry name" value="FeFe-hyd_HydE_rSAM"/>
</dbReference>
<keyword evidence="1 7" id="KW-0004">4Fe-4S</keyword>
<dbReference type="PROSITE" id="PS51918">
    <property type="entry name" value="RADICAL_SAM"/>
    <property type="match status" value="1"/>
</dbReference>
<comment type="cofactor">
    <cofactor evidence="6">
        <name>[2Fe-2S] cluster</name>
        <dbReference type="ChEBI" id="CHEBI:190135"/>
    </cofactor>
</comment>
<dbReference type="InterPro" id="IPR034422">
    <property type="entry name" value="HydE/PylB-like"/>
</dbReference>
<dbReference type="KEGG" id="glt:GlitD10_1478"/>
<evidence type="ECO:0000256" key="4">
    <source>
        <dbReference type="ARBA" id="ARBA00023004"/>
    </source>
</evidence>
<dbReference type="GO" id="GO:0046872">
    <property type="term" value="F:metal ion binding"/>
    <property type="evidence" value="ECO:0007669"/>
    <property type="project" value="UniProtKB-KW"/>
</dbReference>
<feature type="binding site" evidence="8">
    <location>
        <position position="175"/>
    </location>
    <ligand>
        <name>S-adenosyl-L-methionine</name>
        <dbReference type="ChEBI" id="CHEBI:59789"/>
    </ligand>
</feature>
<evidence type="ECO:0000256" key="5">
    <source>
        <dbReference type="ARBA" id="ARBA00023014"/>
    </source>
</evidence>
<feature type="domain" description="Radical SAM core" evidence="9">
    <location>
        <begin position="45"/>
        <end position="257"/>
    </location>
</feature>
<dbReference type="SUPFAM" id="SSF102114">
    <property type="entry name" value="Radical SAM enzymes"/>
    <property type="match status" value="1"/>
</dbReference>
<dbReference type="Pfam" id="PF06968">
    <property type="entry name" value="BATS"/>
    <property type="match status" value="1"/>
</dbReference>
<dbReference type="RefSeq" id="WP_071454331.1">
    <property type="nucleotide sequence ID" value="NZ_CP017675.1"/>
</dbReference>
<dbReference type="SFLD" id="SFLDG01280">
    <property type="entry name" value="HydE/PylB-like"/>
    <property type="match status" value="1"/>
</dbReference>
<evidence type="ECO:0000256" key="6">
    <source>
        <dbReference type="ARBA" id="ARBA00034078"/>
    </source>
</evidence>
<dbReference type="GO" id="GO:0042364">
    <property type="term" value="P:water-soluble vitamin biosynthetic process"/>
    <property type="evidence" value="ECO:0007669"/>
    <property type="project" value="UniProtKB-ARBA"/>
</dbReference>
<evidence type="ECO:0000256" key="1">
    <source>
        <dbReference type="ARBA" id="ARBA00022485"/>
    </source>
</evidence>
<evidence type="ECO:0000256" key="8">
    <source>
        <dbReference type="PIRSR" id="PIRSR004762-2"/>
    </source>
</evidence>
<gene>
    <name evidence="10" type="primary">bioB-1</name>
    <name evidence="10" type="ORF">GlitD10_1478</name>
</gene>
<feature type="binding site" evidence="7">
    <location>
        <position position="66"/>
    </location>
    <ligand>
        <name>[4Fe-4S] cluster</name>
        <dbReference type="ChEBI" id="CHEBI:49883"/>
        <note>4Fe-4S-S-AdoMet</note>
    </ligand>
</feature>
<dbReference type="Gene3D" id="3.20.20.70">
    <property type="entry name" value="Aldolase class I"/>
    <property type="match status" value="1"/>
</dbReference>
<feature type="binding site" evidence="7">
    <location>
        <position position="59"/>
    </location>
    <ligand>
        <name>[4Fe-4S] cluster</name>
        <dbReference type="ChEBI" id="CHEBI:49883"/>
        <note>4Fe-4S-S-AdoMet</note>
    </ligand>
</feature>
<keyword evidence="5 7" id="KW-0411">Iron-sulfur</keyword>
<dbReference type="InterPro" id="IPR010722">
    <property type="entry name" value="BATS_dom"/>
</dbReference>
<evidence type="ECO:0000256" key="7">
    <source>
        <dbReference type="PIRSR" id="PIRSR004762-1"/>
    </source>
</evidence>
<keyword evidence="4 7" id="KW-0408">Iron</keyword>
<keyword evidence="11" id="KW-1185">Reference proteome</keyword>
<dbReference type="EC" id="2.8.1.6" evidence="10"/>
<dbReference type="SMART" id="SM00729">
    <property type="entry name" value="Elp3"/>
    <property type="match status" value="1"/>
</dbReference>
<keyword evidence="2 7" id="KW-0949">S-adenosyl-L-methionine</keyword>
<protein>
    <submittedName>
        <fullName evidence="10">Radical SAM domain-containing protein</fullName>
        <ecNumber evidence="10">2.8.1.6</ecNumber>
    </submittedName>
</protein>
<comment type="cofactor">
    <cofactor evidence="7">
        <name>[4Fe-4S] cluster</name>
        <dbReference type="ChEBI" id="CHEBI:49883"/>
    </cofactor>
    <text evidence="7">Binds 1 [4Fe-4S] cluster. The cluster is coordinated with 3 cysteines and an exchangeable S-adenosyl-L-methionine.</text>
</comment>
<dbReference type="InterPro" id="IPR013785">
    <property type="entry name" value="Aldolase_TIM"/>
</dbReference>
<proteinExistence type="predicted"/>
<dbReference type="InterPro" id="IPR007197">
    <property type="entry name" value="rSAM"/>
</dbReference>
<evidence type="ECO:0000259" key="9">
    <source>
        <dbReference type="PROSITE" id="PS51918"/>
    </source>
</evidence>
<dbReference type="Proteomes" id="UP000180235">
    <property type="component" value="Chromosome"/>
</dbReference>
<dbReference type="PANTHER" id="PTHR43726:SF1">
    <property type="entry name" value="BIOTIN SYNTHASE"/>
    <property type="match status" value="1"/>
</dbReference>
<dbReference type="NCBIfam" id="TIGR03956">
    <property type="entry name" value="rSAM_HydE"/>
    <property type="match status" value="1"/>
</dbReference>
<keyword evidence="10" id="KW-0808">Transferase</keyword>
<dbReference type="SFLD" id="SFLDS00029">
    <property type="entry name" value="Radical_SAM"/>
    <property type="match status" value="1"/>
</dbReference>
<name>A0A1J0AD11_9CYAN</name>
<dbReference type="EMBL" id="CP017675">
    <property type="protein sequence ID" value="APB33800.1"/>
    <property type="molecule type" value="Genomic_DNA"/>
</dbReference>
<dbReference type="InterPro" id="IPR058240">
    <property type="entry name" value="rSAM_sf"/>
</dbReference>
<keyword evidence="3" id="KW-0479">Metal-binding</keyword>
<dbReference type="Pfam" id="PF04055">
    <property type="entry name" value="Radical_SAM"/>
    <property type="match status" value="1"/>
</dbReference>
<feature type="binding site" evidence="7">
    <location>
        <position position="63"/>
    </location>
    <ligand>
        <name>[4Fe-4S] cluster</name>
        <dbReference type="ChEBI" id="CHEBI:49883"/>
        <note>4Fe-4S-S-AdoMet</note>
    </ligand>
</feature>
<sequence>MYALVAEPTERILGRPLPELIDAAGELQQELFAQARRIRQQHQMDQVRLRGVIEISNYCQKNCNYCAMRATNQNLDRYRLSAAEILEIAAEIHRLGIGTLFLQAGQDPECNAILETVIPEAKRHFGLQILLCLGEYDRATYHRWRALGADSYILKFETSEPERYRQIAYTPLTRRLQCIRWLQEAGFQVGTGNIVGLPGQTLDTLVRDILLTQEIQPNFASSSPFIPNENTPFSQLESGSVRRTLNMMAIFRILLPQALVPTVSALEKLETGGQLAGLNAGANVITINFTPPQCRSKYVIYSEGRFVVSLDHARTIINQAGMTVQPVAI</sequence>
<evidence type="ECO:0000256" key="2">
    <source>
        <dbReference type="ARBA" id="ARBA00022691"/>
    </source>
</evidence>
<dbReference type="OrthoDB" id="9786826at2"/>
<dbReference type="CDD" id="cd01335">
    <property type="entry name" value="Radical_SAM"/>
    <property type="match status" value="1"/>
</dbReference>
<evidence type="ECO:0000256" key="3">
    <source>
        <dbReference type="ARBA" id="ARBA00022723"/>
    </source>
</evidence>
<dbReference type="SFLD" id="SFLDG01060">
    <property type="entry name" value="BATS_domain_containing"/>
    <property type="match status" value="1"/>
</dbReference>
<accession>A0A1J0AD11</accession>
<dbReference type="PIRSF" id="PIRSF004762">
    <property type="entry name" value="CHP00423"/>
    <property type="match status" value="1"/>
</dbReference>
<dbReference type="STRING" id="1188229.GlitD10_1478"/>
<dbReference type="GO" id="GO:0044272">
    <property type="term" value="P:sulfur compound biosynthetic process"/>
    <property type="evidence" value="ECO:0007669"/>
    <property type="project" value="UniProtKB-ARBA"/>
</dbReference>
<evidence type="ECO:0000313" key="10">
    <source>
        <dbReference type="EMBL" id="APB33800.1"/>
    </source>
</evidence>
<organism evidence="10 11">
    <name type="scientific">Gloeomargarita lithophora Alchichica-D10</name>
    <dbReference type="NCBI Taxonomy" id="1188229"/>
    <lineage>
        <taxon>Bacteria</taxon>
        <taxon>Bacillati</taxon>
        <taxon>Cyanobacteriota</taxon>
        <taxon>Cyanophyceae</taxon>
        <taxon>Gloeomargaritales</taxon>
        <taxon>Gloeomargaritaceae</taxon>
        <taxon>Gloeomargarita</taxon>
    </lineage>
</organism>
<feature type="binding site" evidence="8">
    <location>
        <position position="286"/>
    </location>
    <ligand>
        <name>(3R)-3-methyl-D-ornithine</name>
        <dbReference type="ChEBI" id="CHEBI:64642"/>
    </ligand>
</feature>
<dbReference type="PANTHER" id="PTHR43726">
    <property type="entry name" value="3-METHYLORNITHINE SYNTHASE"/>
    <property type="match status" value="1"/>
</dbReference>
<dbReference type="GO" id="GO:0004076">
    <property type="term" value="F:biotin synthase activity"/>
    <property type="evidence" value="ECO:0007669"/>
    <property type="project" value="UniProtKB-EC"/>
</dbReference>
<reference evidence="10 11" key="1">
    <citation type="submission" date="2016-10" db="EMBL/GenBank/DDBJ databases">
        <title>Description of Gloeomargarita lithophora gen. nov., sp. nov., a thylakoid-bearing basal-branching cyanobacterium with intracellular carbonates, and proposal for Gloeomargaritales ord. nov.</title>
        <authorList>
            <person name="Moreira D."/>
            <person name="Tavera R."/>
            <person name="Benzerara K."/>
            <person name="Skouri-Panet F."/>
            <person name="Couradeau E."/>
            <person name="Gerard E."/>
            <person name="Loussert C."/>
            <person name="Novelo E."/>
            <person name="Zivanovic Y."/>
            <person name="Lopez-Garcia P."/>
        </authorList>
    </citation>
    <scope>NUCLEOTIDE SEQUENCE [LARGE SCALE GENOMIC DNA]</scope>
    <source>
        <strain evidence="10 11">D10</strain>
    </source>
</reference>
<evidence type="ECO:0000313" key="11">
    <source>
        <dbReference type="Proteomes" id="UP000180235"/>
    </source>
</evidence>
<dbReference type="InterPro" id="IPR006638">
    <property type="entry name" value="Elp3/MiaA/NifB-like_rSAM"/>
</dbReference>
<feature type="binding site" evidence="8">
    <location>
        <position position="157"/>
    </location>
    <ligand>
        <name>S-adenosyl-L-methionine</name>
        <dbReference type="ChEBI" id="CHEBI:59789"/>
    </ligand>
</feature>
<dbReference type="GO" id="GO:0051539">
    <property type="term" value="F:4 iron, 4 sulfur cluster binding"/>
    <property type="evidence" value="ECO:0007669"/>
    <property type="project" value="UniProtKB-KW"/>
</dbReference>